<evidence type="ECO:0000259" key="2">
    <source>
        <dbReference type="Pfam" id="PF13966"/>
    </source>
</evidence>
<dbReference type="SMR" id="A0A1J6I5D2"/>
<name>A0A1J6I5D2_NICAT</name>
<sequence>MKIGITVPAECVFCKQAKETFNHLYFECSITSRLWAKMCKWLGYTRNIGDWECELMWISTIAKSRKGINGITCCIFAMMVVVIWRERNRGKFEQKKYDEQQICREMVQHVHVRG</sequence>
<comment type="caution">
    <text evidence="3">The sequence shown here is derived from an EMBL/GenBank/DDBJ whole genome shotgun (WGS) entry which is preliminary data.</text>
</comment>
<dbReference type="EMBL" id="MJEQ01037190">
    <property type="protein sequence ID" value="OIS99705.1"/>
    <property type="molecule type" value="Genomic_DNA"/>
</dbReference>
<evidence type="ECO:0000313" key="4">
    <source>
        <dbReference type="Proteomes" id="UP000187609"/>
    </source>
</evidence>
<feature type="non-terminal residue" evidence="3">
    <location>
        <position position="114"/>
    </location>
</feature>
<keyword evidence="1" id="KW-0812">Transmembrane</keyword>
<feature type="domain" description="Reverse transcriptase zinc-binding" evidence="2">
    <location>
        <begin position="2"/>
        <end position="35"/>
    </location>
</feature>
<evidence type="ECO:0000256" key="1">
    <source>
        <dbReference type="SAM" id="Phobius"/>
    </source>
</evidence>
<accession>A0A1J6I5D2</accession>
<feature type="transmembrane region" description="Helical" evidence="1">
    <location>
        <begin position="67"/>
        <end position="84"/>
    </location>
</feature>
<keyword evidence="1" id="KW-0472">Membrane</keyword>
<evidence type="ECO:0000313" key="3">
    <source>
        <dbReference type="EMBL" id="OIS99705.1"/>
    </source>
</evidence>
<dbReference type="InterPro" id="IPR026960">
    <property type="entry name" value="RVT-Znf"/>
</dbReference>
<dbReference type="Proteomes" id="UP000187609">
    <property type="component" value="Unassembled WGS sequence"/>
</dbReference>
<dbReference type="Gramene" id="OIS99705">
    <property type="protein sequence ID" value="OIS99705"/>
    <property type="gene ID" value="A4A49_62656"/>
</dbReference>
<organism evidence="3 4">
    <name type="scientific">Nicotiana attenuata</name>
    <name type="common">Coyote tobacco</name>
    <dbReference type="NCBI Taxonomy" id="49451"/>
    <lineage>
        <taxon>Eukaryota</taxon>
        <taxon>Viridiplantae</taxon>
        <taxon>Streptophyta</taxon>
        <taxon>Embryophyta</taxon>
        <taxon>Tracheophyta</taxon>
        <taxon>Spermatophyta</taxon>
        <taxon>Magnoliopsida</taxon>
        <taxon>eudicotyledons</taxon>
        <taxon>Gunneridae</taxon>
        <taxon>Pentapetalae</taxon>
        <taxon>asterids</taxon>
        <taxon>lamiids</taxon>
        <taxon>Solanales</taxon>
        <taxon>Solanaceae</taxon>
        <taxon>Nicotianoideae</taxon>
        <taxon>Nicotianeae</taxon>
        <taxon>Nicotiana</taxon>
    </lineage>
</organism>
<protein>
    <recommendedName>
        <fullName evidence="2">Reverse transcriptase zinc-binding domain-containing protein</fullName>
    </recommendedName>
</protein>
<dbReference type="AlphaFoldDB" id="A0A1J6I5D2"/>
<dbReference type="Pfam" id="PF13966">
    <property type="entry name" value="zf-RVT"/>
    <property type="match status" value="1"/>
</dbReference>
<keyword evidence="1" id="KW-1133">Transmembrane helix</keyword>
<proteinExistence type="predicted"/>
<gene>
    <name evidence="3" type="ORF">A4A49_62656</name>
</gene>
<keyword evidence="4" id="KW-1185">Reference proteome</keyword>
<reference evidence="3" key="1">
    <citation type="submission" date="2016-11" db="EMBL/GenBank/DDBJ databases">
        <title>The genome of Nicotiana attenuata.</title>
        <authorList>
            <person name="Xu S."/>
            <person name="Brockmoeller T."/>
            <person name="Gaquerel E."/>
            <person name="Navarro A."/>
            <person name="Kuhl H."/>
            <person name="Gase K."/>
            <person name="Ling Z."/>
            <person name="Zhou W."/>
            <person name="Kreitzer C."/>
            <person name="Stanke M."/>
            <person name="Tang H."/>
            <person name="Lyons E."/>
            <person name="Pandey P."/>
            <person name="Pandey S.P."/>
            <person name="Timmermann B."/>
            <person name="Baldwin I.T."/>
        </authorList>
    </citation>
    <scope>NUCLEOTIDE SEQUENCE [LARGE SCALE GENOMIC DNA]</scope>
    <source>
        <strain evidence="3">UT</strain>
    </source>
</reference>